<evidence type="ECO:0000313" key="2">
    <source>
        <dbReference type="Proteomes" id="UP000018126"/>
    </source>
</evidence>
<evidence type="ECO:0000313" key="1">
    <source>
        <dbReference type="EMBL" id="EST90689.1"/>
    </source>
</evidence>
<accession>V6Q6E1</accession>
<name>V6Q6E1_9ENTE</name>
<protein>
    <submittedName>
        <fullName evidence="1">Uncharacterized protein</fullName>
    </submittedName>
</protein>
<proteinExistence type="predicted"/>
<reference evidence="1 2" key="1">
    <citation type="journal article" date="2013" name="Genome Announc.">
        <title>High-Quality Draft Genome Sequence of Vagococcus lutrae Strain LBD1, Isolated from the Largemouth Bass Micropterus salmoides.</title>
        <authorList>
            <person name="Lebreton F."/>
            <person name="Valentino M.D."/>
            <person name="Duncan L.B."/>
            <person name="Zeng Q."/>
            <person name="Manson McGuire A."/>
            <person name="Earl A.M."/>
            <person name="Gilmore M.S."/>
        </authorList>
    </citation>
    <scope>NUCLEOTIDE SEQUENCE [LARGE SCALE GENOMIC DNA]</scope>
    <source>
        <strain evidence="1 2">LBD1</strain>
    </source>
</reference>
<dbReference type="AlphaFoldDB" id="V6Q6E1"/>
<dbReference type="STRING" id="1408226.T233_00227"/>
<dbReference type="RefSeq" id="WP_023605584.1">
    <property type="nucleotide sequence ID" value="NZ_AYSH01000003.1"/>
</dbReference>
<gene>
    <name evidence="1" type="ORF">T233_00227</name>
</gene>
<dbReference type="Proteomes" id="UP000018126">
    <property type="component" value="Unassembled WGS sequence"/>
</dbReference>
<organism evidence="1 2">
    <name type="scientific">Vagococcus lutrae LBD1</name>
    <dbReference type="NCBI Taxonomy" id="1408226"/>
    <lineage>
        <taxon>Bacteria</taxon>
        <taxon>Bacillati</taxon>
        <taxon>Bacillota</taxon>
        <taxon>Bacilli</taxon>
        <taxon>Lactobacillales</taxon>
        <taxon>Enterococcaceae</taxon>
        <taxon>Vagococcus</taxon>
    </lineage>
</organism>
<keyword evidence="2" id="KW-1185">Reference proteome</keyword>
<dbReference type="EMBL" id="AYSH01000003">
    <property type="protein sequence ID" value="EST90689.1"/>
    <property type="molecule type" value="Genomic_DNA"/>
</dbReference>
<comment type="caution">
    <text evidence="1">The sequence shown here is derived from an EMBL/GenBank/DDBJ whole genome shotgun (WGS) entry which is preliminary data.</text>
</comment>
<sequence length="183" mass="21048">MTQILHLILKYPNLPLNLEGRKSDTTTEHKTIFDTYNRLIWGQGSNKKINAVSEKNRNRIKKQISKNVNTYAFLVANNKGMREVYVGKLTNIYGRKEIPYKSPLTTYMPDYFASEVGTDDDINNLFIDVSTFFKIDEKYLDCIIVESNGKKVLSVKNASSVFLVNIDEQLDGLLKEMVLRDIK</sequence>